<dbReference type="EMBL" id="CAJHJG010003562">
    <property type="protein sequence ID" value="CAD6933067.1"/>
    <property type="molecule type" value="Genomic_DNA"/>
</dbReference>
<feature type="compositionally biased region" description="Acidic residues" evidence="2">
    <location>
        <begin position="1"/>
        <end position="10"/>
    </location>
</feature>
<keyword evidence="1" id="KW-0175">Coiled coil</keyword>
<feature type="region of interest" description="Disordered" evidence="2">
    <location>
        <begin position="1"/>
        <end position="48"/>
    </location>
</feature>
<feature type="coiled-coil region" evidence="1">
    <location>
        <begin position="125"/>
        <end position="159"/>
    </location>
</feature>
<sequence>MTIPSEDEDEGHSSDRWTRTRPDPPSSPISFASDSDDDAHLPPEVNAWRNPSCNRKLEHQSRDFSLNYIGTDEGKKGDLYEYTRAKMLELLSVFAPNAPKQPFVAYADNCCLNNVLHSFREKWSNKNTLKKREEDQERIKELEEDVERLKQRVHVLRSSRYSKEKTGTYEEKHKNTVNASKDDGTEFLKEQLKRMRKRESEYLDIRADLAKRDRQNLKLKEEVEDLQEDIRTIRADRERDDHKRVEQGREKEERRQRFRQRALDLLDKRQVRIEELRAELVNIAEGKLQVQDSSLAKYECGRPLGTRPFLTDEKLLGRFD</sequence>
<comment type="caution">
    <text evidence="3">The sequence shown here is derived from an EMBL/GenBank/DDBJ whole genome shotgun (WGS) entry which is preliminary data.</text>
</comment>
<evidence type="ECO:0000313" key="3">
    <source>
        <dbReference type="EMBL" id="CAD6933067.1"/>
    </source>
</evidence>
<evidence type="ECO:0000313" key="4">
    <source>
        <dbReference type="Proteomes" id="UP000836402"/>
    </source>
</evidence>
<evidence type="ECO:0000256" key="1">
    <source>
        <dbReference type="SAM" id="Coils"/>
    </source>
</evidence>
<gene>
    <name evidence="3" type="ORF">JKIAZH3_G5000</name>
</gene>
<dbReference type="Proteomes" id="UP000836402">
    <property type="component" value="Unassembled WGS sequence"/>
</dbReference>
<accession>A0ABN7IW57</accession>
<reference evidence="3" key="1">
    <citation type="submission" date="2020-10" db="EMBL/GenBank/DDBJ databases">
        <authorList>
            <person name="Sedaghatjoo S."/>
        </authorList>
    </citation>
    <scope>NUCLEOTIDE SEQUENCE</scope>
    <source>
        <strain evidence="3">AZH3</strain>
    </source>
</reference>
<feature type="coiled-coil region" evidence="1">
    <location>
        <begin position="209"/>
        <end position="279"/>
    </location>
</feature>
<protein>
    <submittedName>
        <fullName evidence="3">Uncharacterized protein</fullName>
    </submittedName>
</protein>
<evidence type="ECO:0000256" key="2">
    <source>
        <dbReference type="SAM" id="MobiDB-lite"/>
    </source>
</evidence>
<proteinExistence type="predicted"/>
<organism evidence="3 4">
    <name type="scientific">Tilletia caries</name>
    <name type="common">wheat bunt fungus</name>
    <dbReference type="NCBI Taxonomy" id="13290"/>
    <lineage>
        <taxon>Eukaryota</taxon>
        <taxon>Fungi</taxon>
        <taxon>Dikarya</taxon>
        <taxon>Basidiomycota</taxon>
        <taxon>Ustilaginomycotina</taxon>
        <taxon>Exobasidiomycetes</taxon>
        <taxon>Tilletiales</taxon>
        <taxon>Tilletiaceae</taxon>
        <taxon>Tilletia</taxon>
    </lineage>
</organism>
<feature type="compositionally biased region" description="Basic and acidic residues" evidence="2">
    <location>
        <begin position="11"/>
        <end position="22"/>
    </location>
</feature>
<name>A0ABN7IW57_9BASI</name>
<keyword evidence="4" id="KW-1185">Reference proteome</keyword>